<dbReference type="AlphaFoldDB" id="A0A1I3VVA9"/>
<evidence type="ECO:0000313" key="1">
    <source>
        <dbReference type="EMBL" id="SFJ99334.1"/>
    </source>
</evidence>
<name>A0A1I3VVA9_9BURK</name>
<dbReference type="EMBL" id="FOQU01000015">
    <property type="protein sequence ID" value="SFJ99334.1"/>
    <property type="molecule type" value="Genomic_DNA"/>
</dbReference>
<gene>
    <name evidence="1" type="ORF">SAMN05192543_1158</name>
</gene>
<reference evidence="1 2" key="1">
    <citation type="submission" date="2016-10" db="EMBL/GenBank/DDBJ databases">
        <authorList>
            <person name="de Groot N.N."/>
        </authorList>
    </citation>
    <scope>NUCLEOTIDE SEQUENCE [LARGE SCALE GENOMIC DNA]</scope>
    <source>
        <strain evidence="1 2">LMG 23650</strain>
    </source>
</reference>
<dbReference type="RefSeq" id="WP_091020240.1">
    <property type="nucleotide sequence ID" value="NZ_CP041744.1"/>
</dbReference>
<proteinExistence type="predicted"/>
<keyword evidence="2" id="KW-1185">Reference proteome</keyword>
<dbReference type="PROSITE" id="PS51257">
    <property type="entry name" value="PROKAR_LIPOPROTEIN"/>
    <property type="match status" value="1"/>
</dbReference>
<dbReference type="OrthoDB" id="7067762at2"/>
<organism evidence="1 2">
    <name type="scientific">Paraburkholderia megapolitana</name>
    <dbReference type="NCBI Taxonomy" id="420953"/>
    <lineage>
        <taxon>Bacteria</taxon>
        <taxon>Pseudomonadati</taxon>
        <taxon>Pseudomonadota</taxon>
        <taxon>Betaproteobacteria</taxon>
        <taxon>Burkholderiales</taxon>
        <taxon>Burkholderiaceae</taxon>
        <taxon>Paraburkholderia</taxon>
    </lineage>
</organism>
<sequence>MRRFVFFAACLTVGSIAVGICGCSSKSDATSDNFAKVIDSDLLAKNVYLCSPDLAFPVKDGQNLRALWPDTFAALEALEHAGKVKSEMVPAADSGDALDKSGRVRSWTPVDERDPLFVHHMEPNLGASGKHLVGQYCYGKKRVEKVVKWEGPGEMGGSTIAIVYYTYRLDNLQSWALDPALKGESRQVRSQVDGQGKTLLTVPLVLTSEGWEVQGG</sequence>
<evidence type="ECO:0000313" key="2">
    <source>
        <dbReference type="Proteomes" id="UP000199548"/>
    </source>
</evidence>
<protein>
    <recommendedName>
        <fullName evidence="3">Lipoprotein</fullName>
    </recommendedName>
</protein>
<dbReference type="Proteomes" id="UP000199548">
    <property type="component" value="Unassembled WGS sequence"/>
</dbReference>
<accession>A0A1I3VVA9</accession>
<evidence type="ECO:0008006" key="3">
    <source>
        <dbReference type="Google" id="ProtNLM"/>
    </source>
</evidence>